<dbReference type="GO" id="GO:0015031">
    <property type="term" value="P:protein transport"/>
    <property type="evidence" value="ECO:0007669"/>
    <property type="project" value="UniProtKB-KW"/>
</dbReference>
<dbReference type="SUPFAM" id="SSF56300">
    <property type="entry name" value="Metallo-dependent phosphatases"/>
    <property type="match status" value="1"/>
</dbReference>
<name>A0A0H5R551_9EUKA</name>
<evidence type="ECO:0000256" key="4">
    <source>
        <dbReference type="ARBA" id="ARBA00022927"/>
    </source>
</evidence>
<comment type="similarity">
    <text evidence="1 5">Belongs to the VPS29 family.</text>
</comment>
<dbReference type="Pfam" id="PF12850">
    <property type="entry name" value="Metallophos_2"/>
    <property type="match status" value="1"/>
</dbReference>
<evidence type="ECO:0000256" key="1">
    <source>
        <dbReference type="ARBA" id="ARBA00005945"/>
    </source>
</evidence>
<dbReference type="InterPro" id="IPR024654">
    <property type="entry name" value="Calcineurin-like_PHP_lpxH"/>
</dbReference>
<keyword evidence="4" id="KW-0653">Protein transport</keyword>
<sequence>MAQFGELVLVLGDLHIPTRTDQLPAQFKTLLVPGKMQHILCTGNICSKQVVDHLKTIASNVHVAKGDYDIDTDYPDNTVVKIGDFKIGVIHGHQILPWGDIDALAEIQSQLNVDILISGHTHKQDVFEYNGKYFVNPGSATGSYTPSDSDIVPSFVLMAIKDDKVITYVYELRDGEVKVSKSEHTKSK</sequence>
<reference evidence="7" key="1">
    <citation type="submission" date="2015-04" db="EMBL/GenBank/DDBJ databases">
        <title>The genome sequence of the plant pathogenic Rhizarian Plasmodiophora brassicae reveals insights in its biotrophic life cycle and the origin of chitin synthesis.</title>
        <authorList>
            <person name="Schwelm A."/>
            <person name="Fogelqvist J."/>
            <person name="Knaust A."/>
            <person name="Julke S."/>
            <person name="Lilja T."/>
            <person name="Dhandapani V."/>
            <person name="Bonilla-Rosso G."/>
            <person name="Karlsson M."/>
            <person name="Shevchenko A."/>
            <person name="Choi S.R."/>
            <person name="Kim H.G."/>
            <person name="Park J.Y."/>
            <person name="Lim Y.P."/>
            <person name="Ludwig-Muller J."/>
            <person name="Dixelius C."/>
        </authorList>
    </citation>
    <scope>NUCLEOTIDE SEQUENCE</scope>
    <source>
        <tissue evidence="7">Potato root galls</tissue>
    </source>
</reference>
<dbReference type="NCBIfam" id="TIGR00040">
    <property type="entry name" value="yfcE"/>
    <property type="match status" value="1"/>
</dbReference>
<evidence type="ECO:0000259" key="6">
    <source>
        <dbReference type="Pfam" id="PF12850"/>
    </source>
</evidence>
<organism evidence="7">
    <name type="scientific">Spongospora subterranea</name>
    <dbReference type="NCBI Taxonomy" id="70186"/>
    <lineage>
        <taxon>Eukaryota</taxon>
        <taxon>Sar</taxon>
        <taxon>Rhizaria</taxon>
        <taxon>Endomyxa</taxon>
        <taxon>Phytomyxea</taxon>
        <taxon>Plasmodiophorida</taxon>
        <taxon>Plasmodiophoridae</taxon>
        <taxon>Spongospora</taxon>
    </lineage>
</organism>
<dbReference type="GO" id="GO:0030904">
    <property type="term" value="C:retromer complex"/>
    <property type="evidence" value="ECO:0007669"/>
    <property type="project" value="InterPro"/>
</dbReference>
<evidence type="ECO:0000256" key="5">
    <source>
        <dbReference type="RuleBase" id="RU362040"/>
    </source>
</evidence>
<evidence type="ECO:0000313" key="7">
    <source>
        <dbReference type="EMBL" id="CRZ09273.1"/>
    </source>
</evidence>
<proteinExistence type="inferred from homology"/>
<dbReference type="EMBL" id="HACM01008831">
    <property type="protein sequence ID" value="CRZ09273.1"/>
    <property type="molecule type" value="Transcribed_RNA"/>
</dbReference>
<accession>A0A0H5R551</accession>
<dbReference type="GO" id="GO:0031410">
    <property type="term" value="C:cytoplasmic vesicle"/>
    <property type="evidence" value="ECO:0007669"/>
    <property type="project" value="UniProtKB-ARBA"/>
</dbReference>
<evidence type="ECO:0000256" key="2">
    <source>
        <dbReference type="ARBA" id="ARBA00017767"/>
    </source>
</evidence>
<keyword evidence="3" id="KW-0813">Transport</keyword>
<dbReference type="GO" id="GO:0005829">
    <property type="term" value="C:cytosol"/>
    <property type="evidence" value="ECO:0007669"/>
    <property type="project" value="GOC"/>
</dbReference>
<evidence type="ECO:0000256" key="3">
    <source>
        <dbReference type="ARBA" id="ARBA00022448"/>
    </source>
</evidence>
<dbReference type="CDD" id="cd07394">
    <property type="entry name" value="MPP_Vps29"/>
    <property type="match status" value="1"/>
</dbReference>
<dbReference type="InterPro" id="IPR029052">
    <property type="entry name" value="Metallo-depent_PP-like"/>
</dbReference>
<dbReference type="PANTHER" id="PTHR11124">
    <property type="entry name" value="VACUOLAR SORTING PROTEIN VPS29"/>
    <property type="match status" value="1"/>
</dbReference>
<protein>
    <recommendedName>
        <fullName evidence="2 5">Vacuolar protein sorting-associated protein 29</fullName>
    </recommendedName>
</protein>
<dbReference type="Gene3D" id="3.60.21.10">
    <property type="match status" value="1"/>
</dbReference>
<dbReference type="GO" id="GO:0042147">
    <property type="term" value="P:retrograde transport, endosome to Golgi"/>
    <property type="evidence" value="ECO:0007669"/>
    <property type="project" value="InterPro"/>
</dbReference>
<dbReference type="FunFam" id="3.60.21.10:FF:000015">
    <property type="entry name" value="Vacuolar protein sorting-associated protein 29"/>
    <property type="match status" value="1"/>
</dbReference>
<dbReference type="InterPro" id="IPR000979">
    <property type="entry name" value="Phosphodiesterase_MJ0936/Vps29"/>
</dbReference>
<feature type="domain" description="Calcineurin-like phosphoesterase" evidence="6">
    <location>
        <begin position="8"/>
        <end position="161"/>
    </location>
</feature>
<dbReference type="AlphaFoldDB" id="A0A0H5R551"/>
<dbReference type="InterPro" id="IPR028661">
    <property type="entry name" value="Vps29"/>
</dbReference>